<dbReference type="InterPro" id="IPR029044">
    <property type="entry name" value="Nucleotide-diphossugar_trans"/>
</dbReference>
<evidence type="ECO:0000256" key="1">
    <source>
        <dbReference type="ARBA" id="ARBA00009003"/>
    </source>
</evidence>
<dbReference type="Proteomes" id="UP000504637">
    <property type="component" value="Unplaced"/>
</dbReference>
<evidence type="ECO:0000313" key="3">
    <source>
        <dbReference type="RefSeq" id="XP_033455438.1"/>
    </source>
</evidence>
<accession>A0A6J3LUV6</accession>
<name>A0A6J3LUV6_9PEZI</name>
<dbReference type="GeneID" id="54363747"/>
<dbReference type="PANTHER" id="PTHR46830:SF2">
    <property type="entry name" value="ALPHA-1,4-N-ACETYLGLUCOSAMINYLTRANSFERASE"/>
    <property type="match status" value="1"/>
</dbReference>
<dbReference type="AlphaFoldDB" id="A0A6J3LUV6"/>
<dbReference type="PANTHER" id="PTHR46830">
    <property type="entry name" value="TRANSFERASE, PUTATIVE-RELATED"/>
    <property type="match status" value="1"/>
</dbReference>
<reference evidence="3" key="2">
    <citation type="submission" date="2020-04" db="EMBL/GenBank/DDBJ databases">
        <authorList>
            <consortium name="NCBI Genome Project"/>
        </authorList>
    </citation>
    <scope>NUCLEOTIDE SEQUENCE</scope>
    <source>
        <strain evidence="3">CBS 342.82</strain>
    </source>
</reference>
<comment type="similarity">
    <text evidence="1">Belongs to the glycosyltransferase 32 family.</text>
</comment>
<gene>
    <name evidence="3" type="ORF">K489DRAFT_384827</name>
</gene>
<dbReference type="SUPFAM" id="SSF53448">
    <property type="entry name" value="Nucleotide-diphospho-sugar transferases"/>
    <property type="match status" value="1"/>
</dbReference>
<reference evidence="3" key="1">
    <citation type="submission" date="2020-01" db="EMBL/GenBank/DDBJ databases">
        <authorList>
            <consortium name="DOE Joint Genome Institute"/>
            <person name="Haridas S."/>
            <person name="Albert R."/>
            <person name="Binder M."/>
            <person name="Bloem J."/>
            <person name="Labutti K."/>
            <person name="Salamov A."/>
            <person name="Andreopoulos B."/>
            <person name="Baker S.E."/>
            <person name="Barry K."/>
            <person name="Bills G."/>
            <person name="Bluhm B.H."/>
            <person name="Cannon C."/>
            <person name="Castanera R."/>
            <person name="Culley D.E."/>
            <person name="Daum C."/>
            <person name="Ezra D."/>
            <person name="Gonzalez J.B."/>
            <person name="Henrissat B."/>
            <person name="Kuo A."/>
            <person name="Liang C."/>
            <person name="Lipzen A."/>
            <person name="Lutzoni F."/>
            <person name="Magnuson J."/>
            <person name="Mondo S."/>
            <person name="Nolan M."/>
            <person name="Ohm R."/>
            <person name="Pangilinan J."/>
            <person name="Park H.-J."/>
            <person name="Ramirez L."/>
            <person name="Alfaro M."/>
            <person name="Sun H."/>
            <person name="Tritt A."/>
            <person name="Yoshinaga Y."/>
            <person name="Zwiers L.-H."/>
            <person name="Turgeon B.G."/>
            <person name="Goodwin S.B."/>
            <person name="Spatafora J.W."/>
            <person name="Crous P.W."/>
            <person name="Grigoriev I.V."/>
        </authorList>
    </citation>
    <scope>NUCLEOTIDE SEQUENCE</scope>
    <source>
        <strain evidence="3">CBS 342.82</strain>
    </source>
</reference>
<reference evidence="3" key="3">
    <citation type="submission" date="2025-08" db="UniProtKB">
        <authorList>
            <consortium name="RefSeq"/>
        </authorList>
    </citation>
    <scope>IDENTIFICATION</scope>
    <source>
        <strain evidence="3">CBS 342.82</strain>
    </source>
</reference>
<proteinExistence type="inferred from homology"/>
<sequence length="196" mass="22737">MHGPHNRPLEEFLVQHQADFLRLDILYEEGGIYLDTDVFPLKSFAGILSNDRDIVMGHEGGNRYGLGNAVIAARPRSKFVRKWIDSYSTFNKWVWNYHSIRLPKLLQVENPNLICALGPSAFFWPTWAAVHHPFMHSPLSQDEIVELHEQMAEYRGAMFENQLAIHLKVDVEPEDRMLEETRFNILMRDVLDAPLP</sequence>
<keyword evidence="2" id="KW-1185">Reference proteome</keyword>
<dbReference type="InterPro" id="IPR007577">
    <property type="entry name" value="GlycoTrfase_DXD_sugar-bd_CS"/>
</dbReference>
<dbReference type="GO" id="GO:1901135">
    <property type="term" value="P:carbohydrate derivative metabolic process"/>
    <property type="evidence" value="ECO:0007669"/>
    <property type="project" value="UniProtKB-ARBA"/>
</dbReference>
<evidence type="ECO:0000313" key="2">
    <source>
        <dbReference type="Proteomes" id="UP000504637"/>
    </source>
</evidence>
<dbReference type="Gene3D" id="3.90.550.20">
    <property type="match status" value="1"/>
</dbReference>
<dbReference type="Pfam" id="PF04488">
    <property type="entry name" value="Gly_transf_sug"/>
    <property type="match status" value="1"/>
</dbReference>
<protein>
    <submittedName>
        <fullName evidence="3">Glycosyltransferase family 32 protein</fullName>
    </submittedName>
</protein>
<organism evidence="3">
    <name type="scientific">Dissoconium aciculare CBS 342.82</name>
    <dbReference type="NCBI Taxonomy" id="1314786"/>
    <lineage>
        <taxon>Eukaryota</taxon>
        <taxon>Fungi</taxon>
        <taxon>Dikarya</taxon>
        <taxon>Ascomycota</taxon>
        <taxon>Pezizomycotina</taxon>
        <taxon>Dothideomycetes</taxon>
        <taxon>Dothideomycetidae</taxon>
        <taxon>Mycosphaerellales</taxon>
        <taxon>Dissoconiaceae</taxon>
        <taxon>Dissoconium</taxon>
    </lineage>
</organism>
<dbReference type="OrthoDB" id="409543at2759"/>
<dbReference type="RefSeq" id="XP_033455438.1">
    <property type="nucleotide sequence ID" value="XM_033605947.1"/>
</dbReference>